<accession>A0ABS4GQ73</accession>
<feature type="transmembrane region" description="Helical" evidence="7">
    <location>
        <begin position="259"/>
        <end position="278"/>
    </location>
</feature>
<evidence type="ECO:0000256" key="7">
    <source>
        <dbReference type="SAM" id="Phobius"/>
    </source>
</evidence>
<feature type="transmembrane region" description="Helical" evidence="7">
    <location>
        <begin position="37"/>
        <end position="60"/>
    </location>
</feature>
<evidence type="ECO:0000256" key="6">
    <source>
        <dbReference type="SAM" id="MobiDB-lite"/>
    </source>
</evidence>
<feature type="transmembrane region" description="Helical" evidence="7">
    <location>
        <begin position="105"/>
        <end position="127"/>
    </location>
</feature>
<protein>
    <submittedName>
        <fullName evidence="8">NCS1 family nucleobase:cation symporter-1</fullName>
    </submittedName>
</protein>
<dbReference type="Proteomes" id="UP001519343">
    <property type="component" value="Unassembled WGS sequence"/>
</dbReference>
<comment type="subcellular location">
    <subcellularLocation>
        <location evidence="1">Membrane</location>
        <topology evidence="1">Multi-pass membrane protein</topology>
    </subcellularLocation>
</comment>
<feature type="transmembrane region" description="Helical" evidence="7">
    <location>
        <begin position="298"/>
        <end position="317"/>
    </location>
</feature>
<name>A0ABS4GQ73_9BACL</name>
<sequence>MKPSTETSGNIGDPSGLSLKGPEIMPTLESQRTVSSLGFFMINVGMYVQLVAFIMGAQLYPALSPFSIVLTAALGNVLVWILLVLTGDIGLKHGIPYSVYVRAPFGYLGAHIPGLIRALPAIFWFGFQTWLGALAINEITKLLFGFDSLTLIIIIFGIFQIINTAMGINAIEKFDWVATPVLILTGLYIEYFLITKYNLTFSSFLVAGEGGFSFITAMAIMAGAQITMAVNISDITRFLKKGDDPSFGKLNRGSMHAQFWGLIIPMALFVFIGLTSGIATGEWNPITVMTTVFGDNPFVLVFVLGAFVVFAQVASNTGQNLMPPGYVFVNLFPKKIKYRDAVIAAGVIGLLIKPWAFAEFIPTILLVIACLLGPILGIMVSDYHLLRKRQLNLEDLYTPGGQYTYFKNFNPAAFIVFIPGILSGILVPDYAFFVSMIIGGLVYYLLMKYWIAKKYPQKELEV</sequence>
<comment type="similarity">
    <text evidence="2">Belongs to the purine-cytosine permease (2.A.39) family.</text>
</comment>
<keyword evidence="3 7" id="KW-0812">Transmembrane</keyword>
<comment type="caution">
    <text evidence="8">The sequence shown here is derived from an EMBL/GenBank/DDBJ whole genome shotgun (WGS) entry which is preliminary data.</text>
</comment>
<dbReference type="EMBL" id="JAGGKT010000005">
    <property type="protein sequence ID" value="MBP1932197.1"/>
    <property type="molecule type" value="Genomic_DNA"/>
</dbReference>
<keyword evidence="4 7" id="KW-1133">Transmembrane helix</keyword>
<dbReference type="InterPro" id="IPR045225">
    <property type="entry name" value="Uracil/uridine/allantoin_perm"/>
</dbReference>
<feature type="region of interest" description="Disordered" evidence="6">
    <location>
        <begin position="1"/>
        <end position="22"/>
    </location>
</feature>
<feature type="compositionally biased region" description="Polar residues" evidence="6">
    <location>
        <begin position="1"/>
        <end position="10"/>
    </location>
</feature>
<evidence type="ECO:0000256" key="5">
    <source>
        <dbReference type="ARBA" id="ARBA00023136"/>
    </source>
</evidence>
<feature type="transmembrane region" description="Helical" evidence="7">
    <location>
        <begin position="405"/>
        <end position="426"/>
    </location>
</feature>
<feature type="transmembrane region" description="Helical" evidence="7">
    <location>
        <begin position="174"/>
        <end position="194"/>
    </location>
</feature>
<feature type="transmembrane region" description="Helical" evidence="7">
    <location>
        <begin position="139"/>
        <end position="162"/>
    </location>
</feature>
<feature type="transmembrane region" description="Helical" evidence="7">
    <location>
        <begin position="338"/>
        <end position="358"/>
    </location>
</feature>
<dbReference type="InterPro" id="IPR001248">
    <property type="entry name" value="Pur-cyt_permease"/>
</dbReference>
<evidence type="ECO:0000256" key="2">
    <source>
        <dbReference type="ARBA" id="ARBA00008974"/>
    </source>
</evidence>
<keyword evidence="5 7" id="KW-0472">Membrane</keyword>
<gene>
    <name evidence="8" type="ORF">J2Z37_002198</name>
</gene>
<feature type="transmembrane region" description="Helical" evidence="7">
    <location>
        <begin position="364"/>
        <end position="385"/>
    </location>
</feature>
<feature type="transmembrane region" description="Helical" evidence="7">
    <location>
        <begin position="66"/>
        <end position="85"/>
    </location>
</feature>
<feature type="transmembrane region" description="Helical" evidence="7">
    <location>
        <begin position="432"/>
        <end position="451"/>
    </location>
</feature>
<dbReference type="RefSeq" id="WP_209810254.1">
    <property type="nucleotide sequence ID" value="NZ_JAGGKT010000005.1"/>
</dbReference>
<proteinExistence type="inferred from homology"/>
<dbReference type="Gene3D" id="1.10.4160.10">
    <property type="entry name" value="Hydantoin permease"/>
    <property type="match status" value="1"/>
</dbReference>
<dbReference type="Pfam" id="PF02133">
    <property type="entry name" value="Transp_cyt_pur"/>
    <property type="match status" value="1"/>
</dbReference>
<organism evidence="8 9">
    <name type="scientific">Ammoniphilus resinae</name>
    <dbReference type="NCBI Taxonomy" id="861532"/>
    <lineage>
        <taxon>Bacteria</taxon>
        <taxon>Bacillati</taxon>
        <taxon>Bacillota</taxon>
        <taxon>Bacilli</taxon>
        <taxon>Bacillales</taxon>
        <taxon>Paenibacillaceae</taxon>
        <taxon>Aneurinibacillus group</taxon>
        <taxon>Ammoniphilus</taxon>
    </lineage>
</organism>
<feature type="transmembrane region" description="Helical" evidence="7">
    <location>
        <begin position="214"/>
        <end position="232"/>
    </location>
</feature>
<keyword evidence="9" id="KW-1185">Reference proteome</keyword>
<dbReference type="PANTHER" id="PTHR30618:SF0">
    <property type="entry name" value="PURINE-URACIL PERMEASE NCS1"/>
    <property type="match status" value="1"/>
</dbReference>
<evidence type="ECO:0000256" key="1">
    <source>
        <dbReference type="ARBA" id="ARBA00004141"/>
    </source>
</evidence>
<dbReference type="PANTHER" id="PTHR30618">
    <property type="entry name" value="NCS1 FAMILY PURINE/PYRIMIDINE TRANSPORTER"/>
    <property type="match status" value="1"/>
</dbReference>
<evidence type="ECO:0000256" key="4">
    <source>
        <dbReference type="ARBA" id="ARBA00022989"/>
    </source>
</evidence>
<reference evidence="8 9" key="1">
    <citation type="submission" date="2021-03" db="EMBL/GenBank/DDBJ databases">
        <title>Genomic Encyclopedia of Type Strains, Phase IV (KMG-IV): sequencing the most valuable type-strain genomes for metagenomic binning, comparative biology and taxonomic classification.</title>
        <authorList>
            <person name="Goeker M."/>
        </authorList>
    </citation>
    <scope>NUCLEOTIDE SEQUENCE [LARGE SCALE GENOMIC DNA]</scope>
    <source>
        <strain evidence="8 9">DSM 24738</strain>
    </source>
</reference>
<evidence type="ECO:0000313" key="8">
    <source>
        <dbReference type="EMBL" id="MBP1932197.1"/>
    </source>
</evidence>
<evidence type="ECO:0000256" key="3">
    <source>
        <dbReference type="ARBA" id="ARBA00022692"/>
    </source>
</evidence>
<evidence type="ECO:0000313" key="9">
    <source>
        <dbReference type="Proteomes" id="UP001519343"/>
    </source>
</evidence>